<protein>
    <submittedName>
        <fullName evidence="1">Uncharacterized protein</fullName>
    </submittedName>
</protein>
<dbReference type="Proteomes" id="UP000054776">
    <property type="component" value="Unassembled WGS sequence"/>
</dbReference>
<evidence type="ECO:0000313" key="1">
    <source>
        <dbReference type="EMBL" id="KRY40029.1"/>
    </source>
</evidence>
<organism evidence="1 2">
    <name type="scientific">Trichinella spiralis</name>
    <name type="common">Trichina worm</name>
    <dbReference type="NCBI Taxonomy" id="6334"/>
    <lineage>
        <taxon>Eukaryota</taxon>
        <taxon>Metazoa</taxon>
        <taxon>Ecdysozoa</taxon>
        <taxon>Nematoda</taxon>
        <taxon>Enoplea</taxon>
        <taxon>Dorylaimia</taxon>
        <taxon>Trichinellida</taxon>
        <taxon>Trichinellidae</taxon>
        <taxon>Trichinella</taxon>
    </lineage>
</organism>
<proteinExistence type="predicted"/>
<dbReference type="OrthoDB" id="10594303at2759"/>
<comment type="caution">
    <text evidence="1">The sequence shown here is derived from an EMBL/GenBank/DDBJ whole genome shotgun (WGS) entry which is preliminary data.</text>
</comment>
<accession>A0A0V1BSN4</accession>
<sequence>MENNGIAIKRSKGQRLVIYLPHLRWSAAKKRQSEMWLRSLKRSARSVLPPASRIDPSIGIVRLVAIRTPDAVVPSENRIQRCRNSFQLPSVLLDGRLACHAELADLPFLWRPPLGR</sequence>
<gene>
    <name evidence="1" type="ORF">T01_6127</name>
</gene>
<reference evidence="1 2" key="1">
    <citation type="submission" date="2015-01" db="EMBL/GenBank/DDBJ databases">
        <title>Evolution of Trichinella species and genotypes.</title>
        <authorList>
            <person name="Korhonen P.K."/>
            <person name="Edoardo P."/>
            <person name="Giuseppe L.R."/>
            <person name="Gasser R.B."/>
        </authorList>
    </citation>
    <scope>NUCLEOTIDE SEQUENCE [LARGE SCALE GENOMIC DNA]</scope>
    <source>
        <strain evidence="1">ISS3</strain>
    </source>
</reference>
<evidence type="ECO:0000313" key="2">
    <source>
        <dbReference type="Proteomes" id="UP000054776"/>
    </source>
</evidence>
<name>A0A0V1BSN4_TRISP</name>
<dbReference type="AlphaFoldDB" id="A0A0V1BSN4"/>
<dbReference type="EMBL" id="JYDH01000014">
    <property type="protein sequence ID" value="KRY40029.1"/>
    <property type="molecule type" value="Genomic_DNA"/>
</dbReference>
<keyword evidence="2" id="KW-1185">Reference proteome</keyword>
<dbReference type="InParanoid" id="A0A0V1BSN4"/>